<name>A0ABT2EQS2_9BACT</name>
<dbReference type="Proteomes" id="UP001204798">
    <property type="component" value="Unassembled WGS sequence"/>
</dbReference>
<keyword evidence="2" id="KW-1185">Reference proteome</keyword>
<evidence type="ECO:0000313" key="2">
    <source>
        <dbReference type="Proteomes" id="UP001204798"/>
    </source>
</evidence>
<dbReference type="Gene3D" id="3.20.20.210">
    <property type="match status" value="1"/>
</dbReference>
<evidence type="ECO:0000313" key="1">
    <source>
        <dbReference type="EMBL" id="MCS3920256.1"/>
    </source>
</evidence>
<proteinExistence type="predicted"/>
<dbReference type="SUPFAM" id="SSF51726">
    <property type="entry name" value="UROD/MetE-like"/>
    <property type="match status" value="1"/>
</dbReference>
<sequence length="410" mass="47567">MHGRDKQILRDLAKKVAEIASDEKQEEKRQLWYAHNSLKPVRPMVLCFPEGAWDELLPQSVLECQDPLARSWEWSLRAKIYIAEHFCTDEVIDNTFSVGYVYLDTGWGKAPSYIRSDTHKGAYKWDPPIKSYEDLQTLRYPEVHIDFQETERRLSLAHEIFDGILEVQLRTSFWWSMGLIRELALLRGLDQIMIDMCEAPEFVHSAMNFLAEGRLRWLKQLEELGVLSLNNGNHYVGSGGFGFTNELPAPDFNGKVRLKDMWGFAEAQEAVGISPMMFDEFVLSYQVKILEHFGLNCYGCCEPVHNWLDLLIAKVPGLRRVSVSPWCDRKVAAEKLGDKFIYSWKPHPICVSGTTFDPDWIRRYIRETLEIAKGCVVEIILKDTHTCHNQPWRFDVWTKIAMEEAERFAN</sequence>
<comment type="caution">
    <text evidence="1">The sequence shown here is derived from an EMBL/GenBank/DDBJ whole genome shotgun (WGS) entry which is preliminary data.</text>
</comment>
<dbReference type="EMBL" id="JANUCP010000005">
    <property type="protein sequence ID" value="MCS3920256.1"/>
    <property type="molecule type" value="Genomic_DNA"/>
</dbReference>
<accession>A0ABT2EQS2</accession>
<evidence type="ECO:0008006" key="3">
    <source>
        <dbReference type="Google" id="ProtNLM"/>
    </source>
</evidence>
<protein>
    <recommendedName>
        <fullName evidence="3">Uroporphyrinogen decarboxylase (URO-D) domain-containing protein</fullName>
    </recommendedName>
</protein>
<organism evidence="1 2">
    <name type="scientific">Candidatus Fervidibacter sacchari</name>
    <dbReference type="NCBI Taxonomy" id="1448929"/>
    <lineage>
        <taxon>Bacteria</taxon>
        <taxon>Candidatus Fervidibacterota</taxon>
        <taxon>Candidatus Fervidibacter</taxon>
    </lineage>
</organism>
<gene>
    <name evidence="1" type="ORF">M2350_002685</name>
</gene>
<reference evidence="1 2" key="1">
    <citation type="submission" date="2022-08" db="EMBL/GenBank/DDBJ databases">
        <title>Bacterial and archaeal communities from various locations to study Microbial Dark Matter (Phase II).</title>
        <authorList>
            <person name="Stepanauskas R."/>
        </authorList>
    </citation>
    <scope>NUCLEOTIDE SEQUENCE [LARGE SCALE GENOMIC DNA]</scope>
    <source>
        <strain evidence="1 2">PD1</strain>
    </source>
</reference>
<dbReference type="RefSeq" id="WP_259098780.1">
    <property type="nucleotide sequence ID" value="NZ_CP130454.1"/>
</dbReference>
<dbReference type="InterPro" id="IPR038071">
    <property type="entry name" value="UROD/MetE-like_sf"/>
</dbReference>